<name>A0A5J4JDH3_9BACI</name>
<dbReference type="PANTHER" id="PTHR43355">
    <property type="entry name" value="FLAVIN REDUCTASE (NADPH)"/>
    <property type="match status" value="1"/>
</dbReference>
<reference evidence="2 3" key="1">
    <citation type="submission" date="2019-09" db="EMBL/GenBank/DDBJ databases">
        <title>Draft genome sequence of Bacillus sp. JC-7.</title>
        <authorList>
            <person name="Tanaka N."/>
            <person name="Shiwa Y."/>
            <person name="Fujita N."/>
            <person name="Tanasupawat S."/>
        </authorList>
    </citation>
    <scope>NUCLEOTIDE SEQUENCE [LARGE SCALE GENOMIC DNA]</scope>
    <source>
        <strain evidence="2 3">JC-7</strain>
    </source>
</reference>
<gene>
    <name evidence="2" type="ORF">BpJC7_13860</name>
</gene>
<dbReference type="InterPro" id="IPR016040">
    <property type="entry name" value="NAD(P)-bd_dom"/>
</dbReference>
<evidence type="ECO:0000313" key="2">
    <source>
        <dbReference type="EMBL" id="GER70083.1"/>
    </source>
</evidence>
<organism evidence="2 3">
    <name type="scientific">Weizmannia acidilactici</name>
    <dbReference type="NCBI Taxonomy" id="2607726"/>
    <lineage>
        <taxon>Bacteria</taxon>
        <taxon>Bacillati</taxon>
        <taxon>Bacillota</taxon>
        <taxon>Bacilli</taxon>
        <taxon>Bacillales</taxon>
        <taxon>Bacillaceae</taxon>
        <taxon>Heyndrickxia</taxon>
    </lineage>
</organism>
<dbReference type="Pfam" id="PF13460">
    <property type="entry name" value="NAD_binding_10"/>
    <property type="match status" value="1"/>
</dbReference>
<dbReference type="Gene3D" id="3.40.50.720">
    <property type="entry name" value="NAD(P)-binding Rossmann-like Domain"/>
    <property type="match status" value="1"/>
</dbReference>
<proteinExistence type="predicted"/>
<dbReference type="Proteomes" id="UP000391919">
    <property type="component" value="Unassembled WGS sequence"/>
</dbReference>
<dbReference type="InterPro" id="IPR036291">
    <property type="entry name" value="NAD(P)-bd_dom_sf"/>
</dbReference>
<protein>
    <submittedName>
        <fullName evidence="2">NAD-dependent dehydratase</fullName>
    </submittedName>
</protein>
<dbReference type="InterPro" id="IPR051606">
    <property type="entry name" value="Polyketide_Oxido-like"/>
</dbReference>
<comment type="caution">
    <text evidence="2">The sequence shown here is derived from an EMBL/GenBank/DDBJ whole genome shotgun (WGS) entry which is preliminary data.</text>
</comment>
<dbReference type="GO" id="GO:0042602">
    <property type="term" value="F:riboflavin reductase (NADPH) activity"/>
    <property type="evidence" value="ECO:0007669"/>
    <property type="project" value="TreeGrafter"/>
</dbReference>
<evidence type="ECO:0000259" key="1">
    <source>
        <dbReference type="Pfam" id="PF13460"/>
    </source>
</evidence>
<dbReference type="AlphaFoldDB" id="A0A5J4JDH3"/>
<dbReference type="GO" id="GO:0004074">
    <property type="term" value="F:biliverdin reductase [NAD(P)H] activity"/>
    <property type="evidence" value="ECO:0007669"/>
    <property type="project" value="TreeGrafter"/>
</dbReference>
<accession>A0A5J4JDH3</accession>
<dbReference type="PANTHER" id="PTHR43355:SF2">
    <property type="entry name" value="FLAVIN REDUCTASE (NADPH)"/>
    <property type="match status" value="1"/>
</dbReference>
<dbReference type="RefSeq" id="WP_151681110.1">
    <property type="nucleotide sequence ID" value="NZ_BKZP01000011.1"/>
</dbReference>
<keyword evidence="3" id="KW-1185">Reference proteome</keyword>
<evidence type="ECO:0000313" key="3">
    <source>
        <dbReference type="Proteomes" id="UP000391919"/>
    </source>
</evidence>
<sequence length="211" mass="23651">MTNVLILGANGRISRLARDLFLKETDVKLTLYLRNAHRLKMVNPERERIIEGDVNDLEKLKEAMAGQDVVYSNIGSDIVRATKNIVAAMEKTSVKRLIAINALGIYDEVPGKFGEWNKRMCGSNLFEFRKAADIIEASDLDYTIIRGAWFTNKDEVDYEITQKGEPFKGTEISRKSIAAFVVKLAVTPGLEVRHSVGINKPNTDGDKPAFY</sequence>
<dbReference type="CDD" id="cd05267">
    <property type="entry name" value="SDR_a6"/>
    <property type="match status" value="1"/>
</dbReference>
<feature type="domain" description="NAD(P)-binding" evidence="1">
    <location>
        <begin position="8"/>
        <end position="185"/>
    </location>
</feature>
<dbReference type="EMBL" id="BKZQ01000015">
    <property type="protein sequence ID" value="GER70083.1"/>
    <property type="molecule type" value="Genomic_DNA"/>
</dbReference>
<dbReference type="SUPFAM" id="SSF51735">
    <property type="entry name" value="NAD(P)-binding Rossmann-fold domains"/>
    <property type="match status" value="1"/>
</dbReference>